<keyword evidence="2" id="KW-0436">Ligase</keyword>
<dbReference type="EMBL" id="CP011497">
    <property type="protein sequence ID" value="AKJ14155.1"/>
    <property type="molecule type" value="Genomic_DNA"/>
</dbReference>
<dbReference type="Pfam" id="PF21189">
    <property type="entry name" value="PHA02142"/>
    <property type="match status" value="1"/>
</dbReference>
<dbReference type="Proteomes" id="UP000035366">
    <property type="component" value="Chromosome"/>
</dbReference>
<dbReference type="InterPro" id="IPR012646">
    <property type="entry name" value="RNA_ligase_DRB0094"/>
</dbReference>
<dbReference type="InterPro" id="IPR012340">
    <property type="entry name" value="NA-bd_OB-fold"/>
</dbReference>
<dbReference type="Pfam" id="PF09414">
    <property type="entry name" value="RNA_ligase"/>
    <property type="match status" value="1"/>
</dbReference>
<accession>A0ABM5TT48</accession>
<feature type="domain" description="RNA ligase" evidence="1">
    <location>
        <begin position="158"/>
        <end position="341"/>
    </location>
</feature>
<dbReference type="RefSeq" id="WP_208901748.1">
    <property type="nucleotide sequence ID" value="NZ_CP011497.1"/>
</dbReference>
<dbReference type="NCBIfam" id="TIGR02306">
    <property type="entry name" value="RNA_lig_DRB0094"/>
    <property type="match status" value="1"/>
</dbReference>
<keyword evidence="3" id="KW-1185">Reference proteome</keyword>
<evidence type="ECO:0000313" key="2">
    <source>
        <dbReference type="EMBL" id="AKJ14155.1"/>
    </source>
</evidence>
<dbReference type="SUPFAM" id="SSF56091">
    <property type="entry name" value="DNA ligase/mRNA capping enzyme, catalytic domain"/>
    <property type="match status" value="1"/>
</dbReference>
<dbReference type="Gene3D" id="2.40.50.140">
    <property type="entry name" value="Nucleic acid-binding proteins"/>
    <property type="match status" value="1"/>
</dbReference>
<dbReference type="Gene3D" id="3.30.470.30">
    <property type="entry name" value="DNA ligase/mRNA capping enzyme"/>
    <property type="match status" value="1"/>
</dbReference>
<dbReference type="GO" id="GO:0016874">
    <property type="term" value="F:ligase activity"/>
    <property type="evidence" value="ECO:0007669"/>
    <property type="project" value="UniProtKB-KW"/>
</dbReference>
<proteinExistence type="predicted"/>
<organism evidence="2 3">
    <name type="scientific">Streptomyces incarnatus</name>
    <dbReference type="NCBI Taxonomy" id="665007"/>
    <lineage>
        <taxon>Bacteria</taxon>
        <taxon>Bacillati</taxon>
        <taxon>Actinomycetota</taxon>
        <taxon>Actinomycetes</taxon>
        <taxon>Kitasatosporales</taxon>
        <taxon>Streptomycetaceae</taxon>
        <taxon>Streptomyces</taxon>
    </lineage>
</organism>
<reference evidence="2 3" key="1">
    <citation type="journal article" date="2015" name="ISME J.">
        <title>Draft Genome Sequence of Streptomyces incarnatus NRRL8089, which Produces the Nucleoside Antibiotic Sinefungin.</title>
        <authorList>
            <person name="Oshima K."/>
            <person name="Hattori M."/>
            <person name="Shimizu H."/>
            <person name="Fukuda K."/>
            <person name="Nemoto M."/>
            <person name="Inagaki K."/>
            <person name="Tamura T."/>
        </authorList>
    </citation>
    <scope>NUCLEOTIDE SEQUENCE [LARGE SCALE GENOMIC DNA]</scope>
    <source>
        <strain evidence="2 3">NRRL 8089</strain>
    </source>
</reference>
<evidence type="ECO:0000259" key="1">
    <source>
        <dbReference type="Pfam" id="PF09414"/>
    </source>
</evidence>
<sequence length="355" mass="38101">MSTLRVTAEVLTVHEHPNADALELAQVGLYRAVVAKGAYRTGEAAVYIPEQSVLPAGLIEELGLTGRLAGGEANRVKAVRLRGELSQGIVCRPKALADVDLARAAAEGTDFAERLGITKWVPPIPPTMNGDVESAPDLLPWVDIENIQRYPDIFTPGEPVVLTEKLHGSACLLTYVADEGRVYVSSKGFGAKSLALKEDPRNLYWRAVRGHGVAEAAARLAERLGARRIGVFGEVYGAGVQDLSYGADGRRDTLGYAVFDVSADVDGTVRWLDAAELLEGELPVVPRLYAGPYDIERVLEFASGRETVSGRGLHLREGVVIRPAVERYSAVTGGRAIAKAVSPAYLTRKGGTEFE</sequence>
<name>A0ABM5TT48_9ACTN</name>
<protein>
    <submittedName>
        <fullName evidence="2">2'-5' RNA ligase</fullName>
    </submittedName>
</protein>
<evidence type="ECO:0000313" key="3">
    <source>
        <dbReference type="Proteomes" id="UP000035366"/>
    </source>
</evidence>
<dbReference type="InterPro" id="IPR021122">
    <property type="entry name" value="RNA_ligase_dom_REL/Rnl2"/>
</dbReference>
<gene>
    <name evidence="2" type="ORF">ABB07_30130</name>
</gene>